<dbReference type="CDD" id="cd06170">
    <property type="entry name" value="LuxR_C_like"/>
    <property type="match status" value="1"/>
</dbReference>
<dbReference type="InterPro" id="IPR016032">
    <property type="entry name" value="Sig_transdc_resp-reg_C-effctor"/>
</dbReference>
<feature type="domain" description="HTH luxR-type" evidence="6">
    <location>
        <begin position="143"/>
        <end position="208"/>
    </location>
</feature>
<proteinExistence type="predicted"/>
<evidence type="ECO:0000256" key="5">
    <source>
        <dbReference type="PROSITE-ProRule" id="PRU00169"/>
    </source>
</evidence>
<dbReference type="Gene3D" id="3.40.50.2300">
    <property type="match status" value="1"/>
</dbReference>
<protein>
    <submittedName>
        <fullName evidence="8">Two component transcriptional regulator, LuxR family</fullName>
    </submittedName>
</protein>
<evidence type="ECO:0000313" key="9">
    <source>
        <dbReference type="Proteomes" id="UP000198648"/>
    </source>
</evidence>
<dbReference type="PANTHER" id="PTHR43214:SF41">
    <property type="entry name" value="NITRATE_NITRITE RESPONSE REGULATOR PROTEIN NARP"/>
    <property type="match status" value="1"/>
</dbReference>
<accession>A0A1H9DPW5</accession>
<keyword evidence="1 5" id="KW-0597">Phosphoprotein</keyword>
<dbReference type="InterPro" id="IPR039420">
    <property type="entry name" value="WalR-like"/>
</dbReference>
<dbReference type="PRINTS" id="PR00038">
    <property type="entry name" value="HTHLUXR"/>
</dbReference>
<dbReference type="InterPro" id="IPR001789">
    <property type="entry name" value="Sig_transdc_resp-reg_receiver"/>
</dbReference>
<evidence type="ECO:0000259" key="7">
    <source>
        <dbReference type="PROSITE" id="PS50110"/>
    </source>
</evidence>
<evidence type="ECO:0000256" key="3">
    <source>
        <dbReference type="ARBA" id="ARBA00023125"/>
    </source>
</evidence>
<keyword evidence="4" id="KW-0804">Transcription</keyword>
<dbReference type="SUPFAM" id="SSF46894">
    <property type="entry name" value="C-terminal effector domain of the bipartite response regulators"/>
    <property type="match status" value="1"/>
</dbReference>
<dbReference type="EMBL" id="FOEI01000008">
    <property type="protein sequence ID" value="SEQ15560.1"/>
    <property type="molecule type" value="Genomic_DNA"/>
</dbReference>
<dbReference type="RefSeq" id="WP_091469553.1">
    <property type="nucleotide sequence ID" value="NZ_FOEI01000008.1"/>
</dbReference>
<dbReference type="STRING" id="1299341.SAMN05444005_1085"/>
<dbReference type="SUPFAM" id="SSF52172">
    <property type="entry name" value="CheY-like"/>
    <property type="match status" value="1"/>
</dbReference>
<evidence type="ECO:0000313" key="8">
    <source>
        <dbReference type="EMBL" id="SEQ15560.1"/>
    </source>
</evidence>
<sequence length="209" mass="24071">MKRNILIVDDHLVVRTGVAIILKNEIEGIEISEAKSYHEALSMISNTLFDLVILDINLPDGKNTEMIAEIRSIQSNLKILMFSAHEEEYHILRFLQSGANGYLNKLCDEEIIVEAVKSILEKGEYISNDLKMKLTEVERNIELINPFYKISNREMEIVKLLVMGLGNLEISNALEIQMSTVSTYKNRVFDKLKINNLVQLIEKYNQYYS</sequence>
<dbReference type="InterPro" id="IPR000792">
    <property type="entry name" value="Tscrpt_reg_LuxR_C"/>
</dbReference>
<dbReference type="AlphaFoldDB" id="A0A1H9DPW5"/>
<dbReference type="CDD" id="cd17535">
    <property type="entry name" value="REC_NarL-like"/>
    <property type="match status" value="1"/>
</dbReference>
<reference evidence="8 9" key="1">
    <citation type="submission" date="2016-10" db="EMBL/GenBank/DDBJ databases">
        <authorList>
            <person name="de Groot N.N."/>
        </authorList>
    </citation>
    <scope>NUCLEOTIDE SEQUENCE [LARGE SCALE GENOMIC DNA]</scope>
    <source>
        <strain evidence="8 9">DSM 27078</strain>
    </source>
</reference>
<keyword evidence="3" id="KW-0238">DNA-binding</keyword>
<evidence type="ECO:0000256" key="2">
    <source>
        <dbReference type="ARBA" id="ARBA00023015"/>
    </source>
</evidence>
<dbReference type="InterPro" id="IPR058245">
    <property type="entry name" value="NreC/VraR/RcsB-like_REC"/>
</dbReference>
<dbReference type="GO" id="GO:0003677">
    <property type="term" value="F:DNA binding"/>
    <property type="evidence" value="ECO:0007669"/>
    <property type="project" value="UniProtKB-KW"/>
</dbReference>
<keyword evidence="9" id="KW-1185">Reference proteome</keyword>
<dbReference type="OrthoDB" id="1013073at2"/>
<feature type="modified residue" description="4-aspartylphosphate" evidence="5">
    <location>
        <position position="55"/>
    </location>
</feature>
<dbReference type="Pfam" id="PF00196">
    <property type="entry name" value="GerE"/>
    <property type="match status" value="1"/>
</dbReference>
<evidence type="ECO:0000259" key="6">
    <source>
        <dbReference type="PROSITE" id="PS50043"/>
    </source>
</evidence>
<dbReference type="SMART" id="SM00448">
    <property type="entry name" value="REC"/>
    <property type="match status" value="1"/>
</dbReference>
<dbReference type="PROSITE" id="PS50110">
    <property type="entry name" value="RESPONSE_REGULATORY"/>
    <property type="match status" value="1"/>
</dbReference>
<evidence type="ECO:0000256" key="1">
    <source>
        <dbReference type="ARBA" id="ARBA00022553"/>
    </source>
</evidence>
<feature type="domain" description="Response regulatory" evidence="7">
    <location>
        <begin position="4"/>
        <end position="120"/>
    </location>
</feature>
<name>A0A1H9DPW5_9FLAO</name>
<dbReference type="PANTHER" id="PTHR43214">
    <property type="entry name" value="TWO-COMPONENT RESPONSE REGULATOR"/>
    <property type="match status" value="1"/>
</dbReference>
<gene>
    <name evidence="8" type="ORF">SAMN05444005_1085</name>
</gene>
<keyword evidence="2" id="KW-0805">Transcription regulation</keyword>
<dbReference type="GO" id="GO:0006355">
    <property type="term" value="P:regulation of DNA-templated transcription"/>
    <property type="evidence" value="ECO:0007669"/>
    <property type="project" value="InterPro"/>
</dbReference>
<evidence type="ECO:0000256" key="4">
    <source>
        <dbReference type="ARBA" id="ARBA00023163"/>
    </source>
</evidence>
<organism evidence="8 9">
    <name type="scientific">Flavobacterium urocaniciphilum</name>
    <dbReference type="NCBI Taxonomy" id="1299341"/>
    <lineage>
        <taxon>Bacteria</taxon>
        <taxon>Pseudomonadati</taxon>
        <taxon>Bacteroidota</taxon>
        <taxon>Flavobacteriia</taxon>
        <taxon>Flavobacteriales</taxon>
        <taxon>Flavobacteriaceae</taxon>
        <taxon>Flavobacterium</taxon>
    </lineage>
</organism>
<dbReference type="Pfam" id="PF00072">
    <property type="entry name" value="Response_reg"/>
    <property type="match status" value="1"/>
</dbReference>
<dbReference type="PROSITE" id="PS50043">
    <property type="entry name" value="HTH_LUXR_2"/>
    <property type="match status" value="1"/>
</dbReference>
<dbReference type="GO" id="GO:0000160">
    <property type="term" value="P:phosphorelay signal transduction system"/>
    <property type="evidence" value="ECO:0007669"/>
    <property type="project" value="InterPro"/>
</dbReference>
<dbReference type="SMART" id="SM00421">
    <property type="entry name" value="HTH_LUXR"/>
    <property type="match status" value="1"/>
</dbReference>
<dbReference type="PROSITE" id="PS00622">
    <property type="entry name" value="HTH_LUXR_1"/>
    <property type="match status" value="1"/>
</dbReference>
<dbReference type="Proteomes" id="UP000198648">
    <property type="component" value="Unassembled WGS sequence"/>
</dbReference>
<dbReference type="InterPro" id="IPR011006">
    <property type="entry name" value="CheY-like_superfamily"/>
</dbReference>